<reference evidence="2" key="2">
    <citation type="submission" date="2022-04" db="EMBL/GenBank/DDBJ databases">
        <title>Complete Genome Sequence of Flavobacterium sediminilitoris YSM-43, Isolated from a Tidal Sediment.</title>
        <authorList>
            <person name="Lee P.A."/>
        </authorList>
    </citation>
    <scope>NUCLEOTIDE SEQUENCE</scope>
    <source>
        <strain evidence="2">YSM-43</strain>
    </source>
</reference>
<dbReference type="EMBL" id="CP090145">
    <property type="protein sequence ID" value="UOX32946.1"/>
    <property type="molecule type" value="Genomic_DNA"/>
</dbReference>
<accession>A0ABY4HJW9</accession>
<evidence type="ECO:0000259" key="1">
    <source>
        <dbReference type="Pfam" id="PF12358"/>
    </source>
</evidence>
<reference evidence="2" key="1">
    <citation type="submission" date="2021-12" db="EMBL/GenBank/DDBJ databases">
        <authorList>
            <person name="Cha I.-T."/>
            <person name="Lee K.-E."/>
            <person name="Park S.-J."/>
        </authorList>
    </citation>
    <scope>NUCLEOTIDE SEQUENCE</scope>
    <source>
        <strain evidence="2">YSM-43</strain>
    </source>
</reference>
<feature type="domain" description="DUF3644" evidence="1">
    <location>
        <begin position="8"/>
        <end position="180"/>
    </location>
</feature>
<dbReference type="Pfam" id="PF12358">
    <property type="entry name" value="DUF3644"/>
    <property type="match status" value="1"/>
</dbReference>
<protein>
    <submittedName>
        <fullName evidence="2">DUF3644 domain-containing protein</fullName>
    </submittedName>
</protein>
<keyword evidence="3" id="KW-1185">Reference proteome</keyword>
<name>A0ABY4HJW9_9FLAO</name>
<sequence length="331" mass="38202">MSAIKESLLENSKSAIIAGIEIHNKPIFSYRYEITSILIINAWELLLKAYIAEYNPEVRIIKKDGTTKPFEECLHFVSSKIGNSFRTTEENLNKIYEFRCNVIHFYKDNLDAVLYSLLHKSVYFYNDFLKKYFNNDLAEETNLILLPIGFKPFVSPIDFLNKESILNESSSSVQNFIKSIIYSTEKLNKEGIEESILTGFNVSVVNENRVKNADIIAAITKDSSKASIFVNKVIEGKLSNDIDAQKISIEEESLFKTIYTLKYNQVTNKCREIYSDFKQGTKFNKIMKSIKDNPDFHKKRYLDIVSKSGSGQDFYSNKIFEELNKNYTLKS</sequence>
<proteinExistence type="predicted"/>
<gene>
    <name evidence="2" type="ORF">LXD69_12970</name>
</gene>
<evidence type="ECO:0000313" key="2">
    <source>
        <dbReference type="EMBL" id="UOX32946.1"/>
    </source>
</evidence>
<dbReference type="RefSeq" id="WP_246915719.1">
    <property type="nucleotide sequence ID" value="NZ_CP090145.1"/>
</dbReference>
<dbReference type="Proteomes" id="UP000830454">
    <property type="component" value="Chromosome"/>
</dbReference>
<organism evidence="2 3">
    <name type="scientific">Flavobacterium sediminilitoris</name>
    <dbReference type="NCBI Taxonomy" id="2024526"/>
    <lineage>
        <taxon>Bacteria</taxon>
        <taxon>Pseudomonadati</taxon>
        <taxon>Bacteroidota</taxon>
        <taxon>Flavobacteriia</taxon>
        <taxon>Flavobacteriales</taxon>
        <taxon>Flavobacteriaceae</taxon>
        <taxon>Flavobacterium</taxon>
    </lineage>
</organism>
<evidence type="ECO:0000313" key="3">
    <source>
        <dbReference type="Proteomes" id="UP000830454"/>
    </source>
</evidence>
<dbReference type="InterPro" id="IPR022104">
    <property type="entry name" value="DUF3644"/>
</dbReference>